<dbReference type="Pfam" id="PF00285">
    <property type="entry name" value="Citrate_synt"/>
    <property type="match status" value="1"/>
</dbReference>
<comment type="similarity">
    <text evidence="2">Belongs to the citrate synthase family.</text>
</comment>
<dbReference type="UniPathway" id="UPA00223">
    <property type="reaction ID" value="UER00717"/>
</dbReference>
<dbReference type="EC" id="2.3.3.16" evidence="3"/>
<dbReference type="SUPFAM" id="SSF48256">
    <property type="entry name" value="Citrate synthase"/>
    <property type="match status" value="1"/>
</dbReference>
<keyword evidence="4" id="KW-0808">Transferase</keyword>
<evidence type="ECO:0000313" key="6">
    <source>
        <dbReference type="Proteomes" id="UP000494365"/>
    </source>
</evidence>
<dbReference type="GO" id="GO:0005829">
    <property type="term" value="C:cytosol"/>
    <property type="evidence" value="ECO:0007669"/>
    <property type="project" value="TreeGrafter"/>
</dbReference>
<accession>A0A6S7DHE9</accession>
<evidence type="ECO:0000256" key="2">
    <source>
        <dbReference type="ARBA" id="ARBA00010566"/>
    </source>
</evidence>
<dbReference type="PANTHER" id="PTHR11739:SF4">
    <property type="entry name" value="CITRATE SYNTHASE, PEROXISOMAL"/>
    <property type="match status" value="1"/>
</dbReference>
<sequence length="410" mass="44893">MAILNVRLQTLYAYVSRGLIRSVRQPGRRERLYWRDDLRRIADRSRARAGHGPAAASAMNWGEPIIPTSITEITAEGPRYRGRLAVDLARMRAPFESVADLIWTAAWDDKAPAWTIEHAPAEQKRMIRTLTSLHSYDQIIEVFALVTLQIGLLRGSVAERVRGGRTVDAGRQIIQTLVGFCGLATERGRYTPLRDGQTIVTGLLQALSVPVTDENYEAIEATLTLLADHELSPGTLAARVCASSGGSLHSCIAAAMCASSGAQTGLLYELIDDFIAEANKASVLVNRAKKLRARGVAIPGFVHPLYPRGDPRAAYLLDVLKRRTVQTAPMKAIYAFVNNVEVNDSIFPRHELAVVALVRAMGLPKHVSAVLFVMARVVGWIAHVQEQRLSGSLLRPRARFVSAAASQILP</sequence>
<dbReference type="Proteomes" id="UP000494365">
    <property type="component" value="Unassembled WGS sequence"/>
</dbReference>
<dbReference type="Gene3D" id="1.10.230.10">
    <property type="entry name" value="Cytochrome P450-Terp, domain 2"/>
    <property type="match status" value="1"/>
</dbReference>
<evidence type="ECO:0000256" key="1">
    <source>
        <dbReference type="ARBA" id="ARBA00004751"/>
    </source>
</evidence>
<dbReference type="EMBL" id="CADIKK010000048">
    <property type="protein sequence ID" value="CAB3807019.1"/>
    <property type="molecule type" value="Genomic_DNA"/>
</dbReference>
<evidence type="ECO:0000256" key="4">
    <source>
        <dbReference type="ARBA" id="ARBA00022679"/>
    </source>
</evidence>
<organism evidence="5 6">
    <name type="scientific">Paraburkholderia ultramafica</name>
    <dbReference type="NCBI Taxonomy" id="1544867"/>
    <lineage>
        <taxon>Bacteria</taxon>
        <taxon>Pseudomonadati</taxon>
        <taxon>Pseudomonadota</taxon>
        <taxon>Betaproteobacteria</taxon>
        <taxon>Burkholderiales</taxon>
        <taxon>Burkholderiaceae</taxon>
        <taxon>Paraburkholderia</taxon>
    </lineage>
</organism>
<dbReference type="InterPro" id="IPR016142">
    <property type="entry name" value="Citrate_synth-like_lrg_a-sub"/>
</dbReference>
<gene>
    <name evidence="5" type="ORF">LMG28614_06513</name>
</gene>
<dbReference type="GO" id="GO:0006099">
    <property type="term" value="P:tricarboxylic acid cycle"/>
    <property type="evidence" value="ECO:0007669"/>
    <property type="project" value="UniProtKB-UniPathway"/>
</dbReference>
<name>A0A6S7DHE9_9BURK</name>
<dbReference type="GO" id="GO:0005975">
    <property type="term" value="P:carbohydrate metabolic process"/>
    <property type="evidence" value="ECO:0007669"/>
    <property type="project" value="TreeGrafter"/>
</dbReference>
<reference evidence="5 6" key="1">
    <citation type="submission" date="2020-04" db="EMBL/GenBank/DDBJ databases">
        <authorList>
            <person name="De Canck E."/>
        </authorList>
    </citation>
    <scope>NUCLEOTIDE SEQUENCE [LARGE SCALE GENOMIC DNA]</scope>
    <source>
        <strain evidence="5 6">LMG 28614</strain>
    </source>
</reference>
<proteinExistence type="inferred from homology"/>
<dbReference type="AlphaFoldDB" id="A0A6S7DHE9"/>
<dbReference type="InterPro" id="IPR016143">
    <property type="entry name" value="Citrate_synth-like_sm_a-sub"/>
</dbReference>
<dbReference type="InterPro" id="IPR002020">
    <property type="entry name" value="Citrate_synthase"/>
</dbReference>
<protein>
    <recommendedName>
        <fullName evidence="3">citrate synthase (unknown stereospecificity)</fullName>
        <ecNumber evidence="3">2.3.3.16</ecNumber>
    </recommendedName>
</protein>
<evidence type="ECO:0000313" key="5">
    <source>
        <dbReference type="EMBL" id="CAB3807019.1"/>
    </source>
</evidence>
<comment type="pathway">
    <text evidence="1">Carbohydrate metabolism; tricarboxylic acid cycle; isocitrate from oxaloacetate: step 1/2.</text>
</comment>
<dbReference type="GO" id="GO:0036440">
    <property type="term" value="F:citrate synthase activity"/>
    <property type="evidence" value="ECO:0007669"/>
    <property type="project" value="UniProtKB-EC"/>
</dbReference>
<evidence type="ECO:0000256" key="3">
    <source>
        <dbReference type="ARBA" id="ARBA00012972"/>
    </source>
</evidence>
<dbReference type="InterPro" id="IPR036969">
    <property type="entry name" value="Citrate_synthase_sf"/>
</dbReference>
<dbReference type="PANTHER" id="PTHR11739">
    <property type="entry name" value="CITRATE SYNTHASE"/>
    <property type="match status" value="1"/>
</dbReference>
<keyword evidence="6" id="KW-1185">Reference proteome</keyword>
<dbReference type="Gene3D" id="1.10.580.10">
    <property type="entry name" value="Citrate Synthase, domain 1"/>
    <property type="match status" value="1"/>
</dbReference>